<feature type="transmembrane region" description="Helical" evidence="1">
    <location>
        <begin position="41"/>
        <end position="58"/>
    </location>
</feature>
<accession>A0AAW2I3H9</accession>
<sequence>MGMTISYLQRASGRVEVPDDPNLKGIARIFNTTTVRGRSNISVATLSAYIIAVLYFVLKKKGNTGDQPDKP</sequence>
<keyword evidence="1" id="KW-1133">Transmembrane helix</keyword>
<protein>
    <submittedName>
        <fullName evidence="2">Uncharacterized protein</fullName>
    </submittedName>
</protein>
<keyword evidence="1" id="KW-0472">Membrane</keyword>
<dbReference type="InterPro" id="IPR009125">
    <property type="entry name" value="ATPMK"/>
</dbReference>
<gene>
    <name evidence="2" type="ORF">PYX00_003974</name>
</gene>
<reference evidence="2" key="1">
    <citation type="journal article" date="2024" name="Gigascience">
        <title>Chromosome-level genome of the poultry shaft louse Menopon gallinae provides insight into the host-switching and adaptive evolution of parasitic lice.</title>
        <authorList>
            <person name="Xu Y."/>
            <person name="Ma L."/>
            <person name="Liu S."/>
            <person name="Liang Y."/>
            <person name="Liu Q."/>
            <person name="He Z."/>
            <person name="Tian L."/>
            <person name="Duan Y."/>
            <person name="Cai W."/>
            <person name="Li H."/>
            <person name="Song F."/>
        </authorList>
    </citation>
    <scope>NUCLEOTIDE SEQUENCE</scope>
    <source>
        <strain evidence="2">Cailab_2023a</strain>
    </source>
</reference>
<keyword evidence="1" id="KW-0812">Transmembrane</keyword>
<proteinExistence type="predicted"/>
<organism evidence="2">
    <name type="scientific">Menopon gallinae</name>
    <name type="common">poultry shaft louse</name>
    <dbReference type="NCBI Taxonomy" id="328185"/>
    <lineage>
        <taxon>Eukaryota</taxon>
        <taxon>Metazoa</taxon>
        <taxon>Ecdysozoa</taxon>
        <taxon>Arthropoda</taxon>
        <taxon>Hexapoda</taxon>
        <taxon>Insecta</taxon>
        <taxon>Pterygota</taxon>
        <taxon>Neoptera</taxon>
        <taxon>Paraneoptera</taxon>
        <taxon>Psocodea</taxon>
        <taxon>Troctomorpha</taxon>
        <taxon>Phthiraptera</taxon>
        <taxon>Amblycera</taxon>
        <taxon>Menoponidae</taxon>
        <taxon>Menopon</taxon>
    </lineage>
</organism>
<evidence type="ECO:0000313" key="2">
    <source>
        <dbReference type="EMBL" id="KAL0276386.1"/>
    </source>
</evidence>
<name>A0AAW2I3H9_9NEOP</name>
<evidence type="ECO:0000256" key="1">
    <source>
        <dbReference type="SAM" id="Phobius"/>
    </source>
</evidence>
<dbReference type="Pfam" id="PF14960">
    <property type="entry name" value="ATP_synth_reg"/>
    <property type="match status" value="1"/>
</dbReference>
<dbReference type="AlphaFoldDB" id="A0AAW2I3H9"/>
<dbReference type="EMBL" id="JARGDH010000002">
    <property type="protein sequence ID" value="KAL0276386.1"/>
    <property type="molecule type" value="Genomic_DNA"/>
</dbReference>
<comment type="caution">
    <text evidence="2">The sequence shown here is derived from an EMBL/GenBank/DDBJ whole genome shotgun (WGS) entry which is preliminary data.</text>
</comment>